<evidence type="ECO:0000313" key="2">
    <source>
        <dbReference type="EMBL" id="CAG8738567.1"/>
    </source>
</evidence>
<feature type="compositionally biased region" description="Low complexity" evidence="1">
    <location>
        <begin position="1"/>
        <end position="11"/>
    </location>
</feature>
<feature type="non-terminal residue" evidence="2">
    <location>
        <position position="58"/>
    </location>
</feature>
<evidence type="ECO:0000256" key="1">
    <source>
        <dbReference type="SAM" id="MobiDB-lite"/>
    </source>
</evidence>
<organism evidence="2 3">
    <name type="scientific">Funneliformis mosseae</name>
    <name type="common">Endomycorrhizal fungus</name>
    <name type="synonym">Glomus mosseae</name>
    <dbReference type="NCBI Taxonomy" id="27381"/>
    <lineage>
        <taxon>Eukaryota</taxon>
        <taxon>Fungi</taxon>
        <taxon>Fungi incertae sedis</taxon>
        <taxon>Mucoromycota</taxon>
        <taxon>Glomeromycotina</taxon>
        <taxon>Glomeromycetes</taxon>
        <taxon>Glomerales</taxon>
        <taxon>Glomeraceae</taxon>
        <taxon>Funneliformis</taxon>
    </lineage>
</organism>
<dbReference type="AlphaFoldDB" id="A0A9N9IKI7"/>
<name>A0A9N9IKI7_FUNMO</name>
<sequence length="58" mass="7036">ELNNNDSNNNNDENDFKENKKEIPKINNKIIMKNDFDFNNQEFQRRLKVDIRVVIEEP</sequence>
<dbReference type="Proteomes" id="UP000789375">
    <property type="component" value="Unassembled WGS sequence"/>
</dbReference>
<gene>
    <name evidence="2" type="ORF">FMOSSE_LOCUS16018</name>
</gene>
<protein>
    <submittedName>
        <fullName evidence="2">5570_t:CDS:1</fullName>
    </submittedName>
</protein>
<comment type="caution">
    <text evidence="2">The sequence shown here is derived from an EMBL/GenBank/DDBJ whole genome shotgun (WGS) entry which is preliminary data.</text>
</comment>
<reference evidence="2" key="1">
    <citation type="submission" date="2021-06" db="EMBL/GenBank/DDBJ databases">
        <authorList>
            <person name="Kallberg Y."/>
            <person name="Tangrot J."/>
            <person name="Rosling A."/>
        </authorList>
    </citation>
    <scope>NUCLEOTIDE SEQUENCE</scope>
    <source>
        <strain evidence="2">87-6 pot B 2015</strain>
    </source>
</reference>
<dbReference type="EMBL" id="CAJVPP010019678">
    <property type="protein sequence ID" value="CAG8738567.1"/>
    <property type="molecule type" value="Genomic_DNA"/>
</dbReference>
<feature type="compositionally biased region" description="Basic and acidic residues" evidence="1">
    <location>
        <begin position="14"/>
        <end position="23"/>
    </location>
</feature>
<evidence type="ECO:0000313" key="3">
    <source>
        <dbReference type="Proteomes" id="UP000789375"/>
    </source>
</evidence>
<keyword evidence="3" id="KW-1185">Reference proteome</keyword>
<proteinExistence type="predicted"/>
<accession>A0A9N9IKI7</accession>
<feature type="non-terminal residue" evidence="2">
    <location>
        <position position="1"/>
    </location>
</feature>
<feature type="region of interest" description="Disordered" evidence="1">
    <location>
        <begin position="1"/>
        <end position="23"/>
    </location>
</feature>